<dbReference type="RefSeq" id="WP_189493472.1">
    <property type="nucleotide sequence ID" value="NZ_BMZG01000008.1"/>
</dbReference>
<evidence type="ECO:0000313" key="4">
    <source>
        <dbReference type="EMBL" id="GHA76070.1"/>
    </source>
</evidence>
<gene>
    <name evidence="4" type="ORF">GCM10009007_16400</name>
</gene>
<dbReference type="InterPro" id="IPR029056">
    <property type="entry name" value="Ribokinase-like"/>
</dbReference>
<dbReference type="EMBL" id="BMZG01000008">
    <property type="protein sequence ID" value="GHA76070.1"/>
    <property type="molecule type" value="Genomic_DNA"/>
</dbReference>
<dbReference type="CDD" id="cd01941">
    <property type="entry name" value="YeiC_kinase_like"/>
    <property type="match status" value="1"/>
</dbReference>
<dbReference type="SUPFAM" id="SSF53613">
    <property type="entry name" value="Ribokinase-like"/>
    <property type="match status" value="1"/>
</dbReference>
<dbReference type="GO" id="GO:0016301">
    <property type="term" value="F:kinase activity"/>
    <property type="evidence" value="ECO:0007669"/>
    <property type="project" value="UniProtKB-KW"/>
</dbReference>
<evidence type="ECO:0000313" key="5">
    <source>
        <dbReference type="Proteomes" id="UP000614287"/>
    </source>
</evidence>
<dbReference type="PANTHER" id="PTHR10584:SF166">
    <property type="entry name" value="RIBOKINASE"/>
    <property type="match status" value="1"/>
</dbReference>
<feature type="domain" description="Carbohydrate kinase PfkB" evidence="3">
    <location>
        <begin position="5"/>
        <end position="294"/>
    </location>
</feature>
<keyword evidence="1" id="KW-0808">Transferase</keyword>
<reference evidence="4" key="1">
    <citation type="journal article" date="2014" name="Int. J. Syst. Evol. Microbiol.">
        <title>Complete genome sequence of Corynebacterium casei LMG S-19264T (=DSM 44701T), isolated from a smear-ripened cheese.</title>
        <authorList>
            <consortium name="US DOE Joint Genome Institute (JGI-PGF)"/>
            <person name="Walter F."/>
            <person name="Albersmeier A."/>
            <person name="Kalinowski J."/>
            <person name="Ruckert C."/>
        </authorList>
    </citation>
    <scope>NUCLEOTIDE SEQUENCE</scope>
    <source>
        <strain evidence="4">KCTC 32501</strain>
    </source>
</reference>
<protein>
    <submittedName>
        <fullName evidence="4">Carbohydrate kinase</fullName>
    </submittedName>
</protein>
<dbReference type="AlphaFoldDB" id="A0A8J3CLF2"/>
<evidence type="ECO:0000256" key="1">
    <source>
        <dbReference type="ARBA" id="ARBA00022679"/>
    </source>
</evidence>
<reference evidence="4" key="2">
    <citation type="submission" date="2020-09" db="EMBL/GenBank/DDBJ databases">
        <authorList>
            <person name="Sun Q."/>
            <person name="Kim S."/>
        </authorList>
    </citation>
    <scope>NUCLEOTIDE SEQUENCE</scope>
    <source>
        <strain evidence="4">KCTC 32501</strain>
    </source>
</reference>
<name>A0A8J3CLF2_9BURK</name>
<keyword evidence="2 4" id="KW-0418">Kinase</keyword>
<accession>A0A8J3CLF2</accession>
<organism evidence="4 5">
    <name type="scientific">Formosimonas limnophila</name>
    <dbReference type="NCBI Taxonomy" id="1384487"/>
    <lineage>
        <taxon>Bacteria</taxon>
        <taxon>Pseudomonadati</taxon>
        <taxon>Pseudomonadota</taxon>
        <taxon>Betaproteobacteria</taxon>
        <taxon>Burkholderiales</taxon>
        <taxon>Burkholderiaceae</taxon>
        <taxon>Formosimonas</taxon>
    </lineage>
</organism>
<keyword evidence="5" id="KW-1185">Reference proteome</keyword>
<evidence type="ECO:0000259" key="3">
    <source>
        <dbReference type="Pfam" id="PF00294"/>
    </source>
</evidence>
<dbReference type="GO" id="GO:0005829">
    <property type="term" value="C:cytosol"/>
    <property type="evidence" value="ECO:0007669"/>
    <property type="project" value="TreeGrafter"/>
</dbReference>
<dbReference type="InterPro" id="IPR011611">
    <property type="entry name" value="PfkB_dom"/>
</dbReference>
<dbReference type="Gene3D" id="3.40.1190.20">
    <property type="match status" value="1"/>
</dbReference>
<dbReference type="PROSITE" id="PS00584">
    <property type="entry name" value="PFKB_KINASES_2"/>
    <property type="match status" value="1"/>
</dbReference>
<dbReference type="Proteomes" id="UP000614287">
    <property type="component" value="Unassembled WGS sequence"/>
</dbReference>
<dbReference type="Pfam" id="PF00294">
    <property type="entry name" value="PfkB"/>
    <property type="match status" value="1"/>
</dbReference>
<comment type="caution">
    <text evidence="4">The sequence shown here is derived from an EMBL/GenBank/DDBJ whole genome shotgun (WGS) entry which is preliminary data.</text>
</comment>
<evidence type="ECO:0000256" key="2">
    <source>
        <dbReference type="ARBA" id="ARBA00022777"/>
    </source>
</evidence>
<proteinExistence type="predicted"/>
<dbReference type="InterPro" id="IPR002173">
    <property type="entry name" value="Carboh/pur_kinase_PfkB_CS"/>
</dbReference>
<dbReference type="PANTHER" id="PTHR10584">
    <property type="entry name" value="SUGAR KINASE"/>
    <property type="match status" value="1"/>
</dbReference>
<sequence length="307" mass="32912">MKHQSKIAVIGGSNMDIMGVSSTQLTNADSYEGKVKMSAGGVARNIAENLARLNLNVSLCSVMGADDHGEALWRHNEEVGIDMSTSAYLPDERTSVYLTVHNLSGELSIAINDMAIMPALTPEFLMRQQHKLNAANIWVIDTNLSESSIDYLFRQYGDRAVFVDTVSGIKAKRVKKHLNAIHTIKPNRLEAQTLTGMSCDTRREVETCAQALLDKGVQQVVITLDEAGLYYASSTEQGAMDAQSCRVVNTSGAGDALTSGLVYAHAQGASLHDACQFAQACAALTVGVIPTNNPALSISAIHDLLSS</sequence>